<organism evidence="1 2">
    <name type="scientific">Aquimarina algiphila</name>
    <dbReference type="NCBI Taxonomy" id="2047982"/>
    <lineage>
        <taxon>Bacteria</taxon>
        <taxon>Pseudomonadati</taxon>
        <taxon>Bacteroidota</taxon>
        <taxon>Flavobacteriia</taxon>
        <taxon>Flavobacteriales</taxon>
        <taxon>Flavobacteriaceae</taxon>
        <taxon>Aquimarina</taxon>
    </lineage>
</organism>
<name>A0A554VKB0_9FLAO</name>
<evidence type="ECO:0000313" key="2">
    <source>
        <dbReference type="Proteomes" id="UP000318833"/>
    </source>
</evidence>
<accession>A0A554VKB0</accession>
<keyword evidence="2" id="KW-1185">Reference proteome</keyword>
<dbReference type="AlphaFoldDB" id="A0A554VKB0"/>
<gene>
    <name evidence="1" type="ORF">FOF46_11945</name>
</gene>
<evidence type="ECO:0008006" key="3">
    <source>
        <dbReference type="Google" id="ProtNLM"/>
    </source>
</evidence>
<proteinExistence type="predicted"/>
<dbReference type="EMBL" id="VLNR01000022">
    <property type="protein sequence ID" value="TSE08477.1"/>
    <property type="molecule type" value="Genomic_DNA"/>
</dbReference>
<dbReference type="Proteomes" id="UP000318833">
    <property type="component" value="Unassembled WGS sequence"/>
</dbReference>
<evidence type="ECO:0000313" key="1">
    <source>
        <dbReference type="EMBL" id="TSE08477.1"/>
    </source>
</evidence>
<protein>
    <recommendedName>
        <fullName evidence="3">Nuclear transport factor 2 family protein</fullName>
    </recommendedName>
</protein>
<reference evidence="1 2" key="1">
    <citation type="submission" date="2019-07" db="EMBL/GenBank/DDBJ databases">
        <title>The draft genome sequence of Aquimarina algiphila M91.</title>
        <authorList>
            <person name="Meng X."/>
        </authorList>
    </citation>
    <scope>NUCLEOTIDE SEQUENCE [LARGE SCALE GENOMIC DNA]</scope>
    <source>
        <strain evidence="1 2">M91</strain>
    </source>
</reference>
<comment type="caution">
    <text evidence="1">The sequence shown here is derived from an EMBL/GenBank/DDBJ whole genome shotgun (WGS) entry which is preliminary data.</text>
</comment>
<dbReference type="PROSITE" id="PS51257">
    <property type="entry name" value="PROKAR_LIPOPROTEIN"/>
    <property type="match status" value="1"/>
</dbReference>
<dbReference type="OrthoDB" id="1121874at2"/>
<sequence length="187" mass="22364">MNRIIILLSFLTIAFISCKTSKEEIDQLEIAKQYFKVLDNSDYTGIKIWFADSLITKEGEYKQVYSQNEYLEFLKWDSVFDPNYEILEIEQQDGIIKAKISKMDKRIFFLHEEPFITNQSIRFQKNKIVTVEIDYVNFNEKTWEKNKTKLLTWIDENHPELNGFIYDQTETGGIKFLKAIELYKNRK</sequence>
<dbReference type="RefSeq" id="WP_109435347.1">
    <property type="nucleotide sequence ID" value="NZ_CANMIK010000024.1"/>
</dbReference>